<gene>
    <name evidence="1" type="ORF">J4G33_14800</name>
</gene>
<proteinExistence type="predicted"/>
<dbReference type="AlphaFoldDB" id="A0A939LVU4"/>
<accession>A0A939LVU4</accession>
<evidence type="ECO:0000313" key="1">
    <source>
        <dbReference type="EMBL" id="MBO1753079.1"/>
    </source>
</evidence>
<keyword evidence="2" id="KW-1185">Reference proteome</keyword>
<dbReference type="EMBL" id="JAGEMK010000009">
    <property type="protein sequence ID" value="MBO1753079.1"/>
    <property type="molecule type" value="Genomic_DNA"/>
</dbReference>
<name>A0A939LVU4_9CELL</name>
<sequence>MSGAADALATVPGLQELAAAQAMIVSRDQLRDLGVTAHDIAHQVAAQRWQVLGREVVALHTGPVVGTSRLWAALLSCGPTSALASWTALELWGLQGWQRSAVHVVVPRGARPDVLPGVVLHESRRHRSDDVVVHRGLRAHPCARAAVDAAAWSRSPRTAVGLLAAVVQQRRATVAELHEALLTAGRVRYHLLRRRSLDDLAGGSQSLAEIDLVRLCRRGGLPEPRRQSRRRDSRGRWRYLDAEWDLSGGRRLLLEIDGIGHMEQERWYDDLLRTAELPVPDARALLRLPAAAARTDPDRVLAILRRHLIAP</sequence>
<organism evidence="1 2">
    <name type="scientific">Actinotalea soli</name>
    <dbReference type="NCBI Taxonomy" id="2819234"/>
    <lineage>
        <taxon>Bacteria</taxon>
        <taxon>Bacillati</taxon>
        <taxon>Actinomycetota</taxon>
        <taxon>Actinomycetes</taxon>
        <taxon>Micrococcales</taxon>
        <taxon>Cellulomonadaceae</taxon>
        <taxon>Actinotalea</taxon>
    </lineage>
</organism>
<dbReference type="Proteomes" id="UP000664209">
    <property type="component" value="Unassembled WGS sequence"/>
</dbReference>
<evidence type="ECO:0008006" key="3">
    <source>
        <dbReference type="Google" id="ProtNLM"/>
    </source>
</evidence>
<dbReference type="RefSeq" id="WP_208056749.1">
    <property type="nucleotide sequence ID" value="NZ_JAGEMK010000009.1"/>
</dbReference>
<protein>
    <recommendedName>
        <fullName evidence="3">DUF559 domain-containing protein</fullName>
    </recommendedName>
</protein>
<comment type="caution">
    <text evidence="1">The sequence shown here is derived from an EMBL/GenBank/DDBJ whole genome shotgun (WGS) entry which is preliminary data.</text>
</comment>
<reference evidence="1" key="1">
    <citation type="submission" date="2021-03" db="EMBL/GenBank/DDBJ databases">
        <title>Actinotalea soli sp. nov., isolated from soil.</title>
        <authorList>
            <person name="Ping W."/>
            <person name="Zhang J."/>
        </authorList>
    </citation>
    <scope>NUCLEOTIDE SEQUENCE</scope>
    <source>
        <strain evidence="1">BY-33</strain>
    </source>
</reference>
<evidence type="ECO:0000313" key="2">
    <source>
        <dbReference type="Proteomes" id="UP000664209"/>
    </source>
</evidence>